<feature type="transmembrane region" description="Helical" evidence="7">
    <location>
        <begin position="6"/>
        <end position="26"/>
    </location>
</feature>
<keyword evidence="3" id="KW-1003">Cell membrane</keyword>
<organism evidence="9 10">
    <name type="scientific">Bacillus mesophilum</name>
    <dbReference type="NCBI Taxonomy" id="1071718"/>
    <lineage>
        <taxon>Bacteria</taxon>
        <taxon>Bacillati</taxon>
        <taxon>Bacillota</taxon>
        <taxon>Bacilli</taxon>
        <taxon>Bacillales</taxon>
        <taxon>Bacillaceae</taxon>
        <taxon>Bacillus</taxon>
    </lineage>
</organism>
<reference evidence="9 10" key="1">
    <citation type="journal article" date="2014" name="Arch. Microbiol.">
        <title>Bacillus mesophilum sp. nov., strain IITR-54T, a novel 4-chlorobiphenyl dechlorinating bacterium.</title>
        <authorList>
            <person name="Manickam N."/>
            <person name="Singh N.K."/>
            <person name="Bajaj A."/>
            <person name="Kumar R.M."/>
            <person name="Kaur G."/>
            <person name="Kaur N."/>
            <person name="Bala M."/>
            <person name="Kumar A."/>
            <person name="Mayilraj S."/>
        </authorList>
    </citation>
    <scope>NUCLEOTIDE SEQUENCE [LARGE SCALE GENOMIC DNA]</scope>
    <source>
        <strain evidence="9 10">IITR-54</strain>
    </source>
</reference>
<dbReference type="InterPro" id="IPR007353">
    <property type="entry name" value="DUF421"/>
</dbReference>
<comment type="subcellular location">
    <subcellularLocation>
        <location evidence="1">Cell membrane</location>
        <topology evidence="1">Multi-pass membrane protein</topology>
    </subcellularLocation>
</comment>
<dbReference type="RefSeq" id="WP_066443193.1">
    <property type="nucleotide sequence ID" value="NZ_WBOT01000002.1"/>
</dbReference>
<evidence type="ECO:0000256" key="2">
    <source>
        <dbReference type="ARBA" id="ARBA00006448"/>
    </source>
</evidence>
<dbReference type="AlphaFoldDB" id="A0A7V7UWD5"/>
<dbReference type="Proteomes" id="UP000441354">
    <property type="component" value="Unassembled WGS sequence"/>
</dbReference>
<dbReference type="PANTHER" id="PTHR34582:SF6">
    <property type="entry name" value="UPF0702 TRANSMEMBRANE PROTEIN YCAP"/>
    <property type="match status" value="1"/>
</dbReference>
<evidence type="ECO:0000256" key="7">
    <source>
        <dbReference type="SAM" id="Phobius"/>
    </source>
</evidence>
<proteinExistence type="inferred from homology"/>
<feature type="transmembrane region" description="Helical" evidence="7">
    <location>
        <begin position="63"/>
        <end position="81"/>
    </location>
</feature>
<sequence length="216" mass="24874">MEEYMVIIFRTIFLYGLISVIYRLMGKREIGELSVLDVVVSIMLAELAVTALEETNSSLFKNVLPMLILLLLQITFAYISLKSKKFRDVVDGKPTIIINNGKIDEYAMKKQNYNFDDLLLQLRDKDIALISDVELAVLESSGHLSVFTKKDAKNGVTWPLILDGVIQYEHLESIKKTDQWLLKELGERGYHSIEEISFCSFENGHFYIDRKNEIEK</sequence>
<evidence type="ECO:0000256" key="4">
    <source>
        <dbReference type="ARBA" id="ARBA00022692"/>
    </source>
</evidence>
<dbReference type="InterPro" id="IPR023090">
    <property type="entry name" value="UPF0702_alpha/beta_dom_sf"/>
</dbReference>
<evidence type="ECO:0000256" key="3">
    <source>
        <dbReference type="ARBA" id="ARBA00022475"/>
    </source>
</evidence>
<evidence type="ECO:0000313" key="10">
    <source>
        <dbReference type="Proteomes" id="UP000441354"/>
    </source>
</evidence>
<evidence type="ECO:0000256" key="6">
    <source>
        <dbReference type="ARBA" id="ARBA00023136"/>
    </source>
</evidence>
<gene>
    <name evidence="9" type="ORF">F7732_08175</name>
</gene>
<name>A0A7V7UWD5_9BACI</name>
<keyword evidence="5 7" id="KW-1133">Transmembrane helix</keyword>
<evidence type="ECO:0000313" key="9">
    <source>
        <dbReference type="EMBL" id="KAB2334045.1"/>
    </source>
</evidence>
<evidence type="ECO:0000259" key="8">
    <source>
        <dbReference type="Pfam" id="PF04239"/>
    </source>
</evidence>
<keyword evidence="6 7" id="KW-0472">Membrane</keyword>
<feature type="transmembrane region" description="Helical" evidence="7">
    <location>
        <begin position="33"/>
        <end position="51"/>
    </location>
</feature>
<dbReference type="PANTHER" id="PTHR34582">
    <property type="entry name" value="UPF0702 TRANSMEMBRANE PROTEIN YCAP"/>
    <property type="match status" value="1"/>
</dbReference>
<dbReference type="OrthoDB" id="1682423at2"/>
<protein>
    <submittedName>
        <fullName evidence="9">DUF421 domain-containing protein</fullName>
    </submittedName>
</protein>
<comment type="similarity">
    <text evidence="2">Belongs to the UPF0702 family.</text>
</comment>
<accession>A0A7V7UWD5</accession>
<feature type="domain" description="YetF C-terminal" evidence="8">
    <location>
        <begin position="82"/>
        <end position="201"/>
    </location>
</feature>
<dbReference type="Pfam" id="PF04239">
    <property type="entry name" value="DUF421"/>
    <property type="match status" value="1"/>
</dbReference>
<comment type="caution">
    <text evidence="9">The sequence shown here is derived from an EMBL/GenBank/DDBJ whole genome shotgun (WGS) entry which is preliminary data.</text>
</comment>
<keyword evidence="10" id="KW-1185">Reference proteome</keyword>
<dbReference type="Gene3D" id="3.30.240.20">
    <property type="entry name" value="bsu07140 like domains"/>
    <property type="match status" value="2"/>
</dbReference>
<dbReference type="GO" id="GO:0005886">
    <property type="term" value="C:plasma membrane"/>
    <property type="evidence" value="ECO:0007669"/>
    <property type="project" value="UniProtKB-SubCell"/>
</dbReference>
<evidence type="ECO:0000256" key="5">
    <source>
        <dbReference type="ARBA" id="ARBA00022989"/>
    </source>
</evidence>
<keyword evidence="4 7" id="KW-0812">Transmembrane</keyword>
<evidence type="ECO:0000256" key="1">
    <source>
        <dbReference type="ARBA" id="ARBA00004651"/>
    </source>
</evidence>
<dbReference type="EMBL" id="WBOT01000002">
    <property type="protein sequence ID" value="KAB2334045.1"/>
    <property type="molecule type" value="Genomic_DNA"/>
</dbReference>